<evidence type="ECO:0000313" key="2">
    <source>
        <dbReference type="Proteomes" id="UP000006237"/>
    </source>
</evidence>
<organism evidence="1 2">
    <name type="scientific">Corynebacterium glucuronolyticum ATCC 51866</name>
    <dbReference type="NCBI Taxonomy" id="548478"/>
    <lineage>
        <taxon>Bacteria</taxon>
        <taxon>Bacillati</taxon>
        <taxon>Actinomycetota</taxon>
        <taxon>Actinomycetes</taxon>
        <taxon>Mycobacteriales</taxon>
        <taxon>Corynebacteriaceae</taxon>
        <taxon>Corynebacterium</taxon>
    </lineage>
</organism>
<proteinExistence type="predicted"/>
<keyword evidence="2" id="KW-1185">Reference proteome</keyword>
<protein>
    <submittedName>
        <fullName evidence="1">Uncharacterized protein</fullName>
    </submittedName>
</protein>
<evidence type="ECO:0000313" key="1">
    <source>
        <dbReference type="EMBL" id="EEI64121.1"/>
    </source>
</evidence>
<sequence>MHVRLDELDPSQKLLIIVQKISGFGTSFGVTLERALCAVIVTGGNGGRGGSTGKLKTF</sequence>
<gene>
    <name evidence="1" type="ORF">HMPREF0293_0208</name>
</gene>
<reference evidence="1 2" key="1">
    <citation type="submission" date="2009-01" db="EMBL/GenBank/DDBJ databases">
        <authorList>
            <person name="Qin X."/>
            <person name="Bachman B."/>
            <person name="Battles P."/>
            <person name="Bell A."/>
            <person name="Bess C."/>
            <person name="Bickham C."/>
            <person name="Chaboub L."/>
            <person name="Chen D."/>
            <person name="Coyle M."/>
            <person name="Deiros D.R."/>
            <person name="Dinh H."/>
            <person name="Forbes L."/>
            <person name="Fowler G."/>
            <person name="Francisco L."/>
            <person name="Fu Q."/>
            <person name="Gubbala S."/>
            <person name="Hale W."/>
            <person name="Han Y."/>
            <person name="Hemphill L."/>
            <person name="Highlander S.K."/>
            <person name="Hirani K."/>
            <person name="Hogues M."/>
            <person name="Jackson L."/>
            <person name="Jakkamsetti A."/>
            <person name="Javaid M."/>
            <person name="Jiang H."/>
            <person name="Korchina V."/>
            <person name="Kovar C."/>
            <person name="Lara F."/>
            <person name="Lee S."/>
            <person name="Mata R."/>
            <person name="Mathew T."/>
            <person name="Moen C."/>
            <person name="Morales K."/>
            <person name="Munidasa M."/>
            <person name="Nazareth L."/>
            <person name="Ngo R."/>
            <person name="Nguyen L."/>
            <person name="Okwuonu G."/>
            <person name="Ongeri F."/>
            <person name="Patil S."/>
            <person name="Petrosino J."/>
            <person name="Pham C."/>
            <person name="Pham P."/>
            <person name="Pu L.-L."/>
            <person name="Puazo M."/>
            <person name="Raj R."/>
            <person name="Reid J."/>
            <person name="Rouhana J."/>
            <person name="Saada N."/>
            <person name="Shang Y."/>
            <person name="Simmons D."/>
            <person name="Thornton R."/>
            <person name="Warren J."/>
            <person name="Weissenberger G."/>
            <person name="Zhang J."/>
            <person name="Zhang L."/>
            <person name="Zhou C."/>
            <person name="Zhu D."/>
            <person name="Muzny D."/>
            <person name="Worley K."/>
            <person name="Gibbs R."/>
        </authorList>
    </citation>
    <scope>NUCLEOTIDE SEQUENCE [LARGE SCALE GENOMIC DNA]</scope>
    <source>
        <strain evidence="1 2">ATCC 51866</strain>
    </source>
</reference>
<dbReference type="Proteomes" id="UP000006237">
    <property type="component" value="Unassembled WGS sequence"/>
</dbReference>
<dbReference type="EMBL" id="ACHF01000011">
    <property type="protein sequence ID" value="EEI64121.1"/>
    <property type="molecule type" value="Genomic_DNA"/>
</dbReference>
<accession>A0ABM9XSE5</accession>
<name>A0ABM9XSE5_9CORY</name>
<comment type="caution">
    <text evidence="1">The sequence shown here is derived from an EMBL/GenBank/DDBJ whole genome shotgun (WGS) entry which is preliminary data.</text>
</comment>